<dbReference type="RefSeq" id="WP_252915504.1">
    <property type="nucleotide sequence ID" value="NZ_JAAAML010000001.1"/>
</dbReference>
<evidence type="ECO:0000259" key="3">
    <source>
        <dbReference type="SMART" id="SM00903"/>
    </source>
</evidence>
<evidence type="ECO:0000256" key="2">
    <source>
        <dbReference type="ARBA" id="ARBA00023002"/>
    </source>
</evidence>
<name>A0ABT1CS60_9HYPH</name>
<dbReference type="SUPFAM" id="SSF50475">
    <property type="entry name" value="FMN-binding split barrel"/>
    <property type="match status" value="1"/>
</dbReference>
<comment type="similarity">
    <text evidence="1">Belongs to the non-flavoprotein flavin reductase family.</text>
</comment>
<dbReference type="Proteomes" id="UP001320715">
    <property type="component" value="Unassembled WGS sequence"/>
</dbReference>
<reference evidence="4 5" key="1">
    <citation type="submission" date="2020-01" db="EMBL/GenBank/DDBJ databases">
        <title>Genomes of bacteria type strains.</title>
        <authorList>
            <person name="Chen J."/>
            <person name="Zhu S."/>
            <person name="Yang J."/>
        </authorList>
    </citation>
    <scope>NUCLEOTIDE SEQUENCE [LARGE SCALE GENOMIC DNA]</scope>
    <source>
        <strain evidence="4 5">DSM 16655</strain>
    </source>
</reference>
<protein>
    <submittedName>
        <fullName evidence="4">Flavin reductase</fullName>
    </submittedName>
</protein>
<dbReference type="InterPro" id="IPR050268">
    <property type="entry name" value="NADH-dep_flavin_reductase"/>
</dbReference>
<dbReference type="EMBL" id="JAAAML010000001">
    <property type="protein sequence ID" value="MCO6408380.1"/>
    <property type="molecule type" value="Genomic_DNA"/>
</dbReference>
<dbReference type="PROSITE" id="PS51257">
    <property type="entry name" value="PROKAR_LIPOPROTEIN"/>
    <property type="match status" value="1"/>
</dbReference>
<keyword evidence="5" id="KW-1185">Reference proteome</keyword>
<evidence type="ECO:0000313" key="4">
    <source>
        <dbReference type="EMBL" id="MCO6408380.1"/>
    </source>
</evidence>
<gene>
    <name evidence="4" type="ORF">GTW23_09370</name>
</gene>
<sequence length="168" mass="17577">MLTNRAETVSTEAYLAGMRAIVQPVGLVTAACGGERDGVTAVTVCSATMEPPTLLVSIKQDSAVAQIITRCEAFGVSFLADTQARMARRFSDGGAEGEMLFGDGKWLTAATGAPLLDGAVSAFDCRLVDVVTCGGHSLFLGRVVSMISNEGEGLLYGDGYFRRLASKD</sequence>
<dbReference type="Pfam" id="PF01613">
    <property type="entry name" value="Flavin_Reduct"/>
    <property type="match status" value="1"/>
</dbReference>
<evidence type="ECO:0000313" key="5">
    <source>
        <dbReference type="Proteomes" id="UP001320715"/>
    </source>
</evidence>
<dbReference type="PANTHER" id="PTHR30466:SF11">
    <property type="entry name" value="FLAVIN-DEPENDENT MONOOXYGENASE, REDUCTASE SUBUNIT HSAB"/>
    <property type="match status" value="1"/>
</dbReference>
<accession>A0ABT1CS60</accession>
<dbReference type="Gene3D" id="2.30.110.10">
    <property type="entry name" value="Electron Transport, Fmn-binding Protein, Chain A"/>
    <property type="match status" value="1"/>
</dbReference>
<dbReference type="SMART" id="SM00903">
    <property type="entry name" value="Flavin_Reduct"/>
    <property type="match status" value="1"/>
</dbReference>
<dbReference type="PANTHER" id="PTHR30466">
    <property type="entry name" value="FLAVIN REDUCTASE"/>
    <property type="match status" value="1"/>
</dbReference>
<dbReference type="InterPro" id="IPR002563">
    <property type="entry name" value="Flavin_Rdtase-like_dom"/>
</dbReference>
<organism evidence="4 5">
    <name type="scientific">Hoeflea alexandrii</name>
    <dbReference type="NCBI Taxonomy" id="288436"/>
    <lineage>
        <taxon>Bacteria</taxon>
        <taxon>Pseudomonadati</taxon>
        <taxon>Pseudomonadota</taxon>
        <taxon>Alphaproteobacteria</taxon>
        <taxon>Hyphomicrobiales</taxon>
        <taxon>Rhizobiaceae</taxon>
        <taxon>Hoeflea</taxon>
    </lineage>
</organism>
<dbReference type="InterPro" id="IPR012349">
    <property type="entry name" value="Split_barrel_FMN-bd"/>
</dbReference>
<feature type="domain" description="Flavin reductase like" evidence="3">
    <location>
        <begin position="18"/>
        <end position="163"/>
    </location>
</feature>
<keyword evidence="2" id="KW-0560">Oxidoreductase</keyword>
<comment type="caution">
    <text evidence="4">The sequence shown here is derived from an EMBL/GenBank/DDBJ whole genome shotgun (WGS) entry which is preliminary data.</text>
</comment>
<evidence type="ECO:0000256" key="1">
    <source>
        <dbReference type="ARBA" id="ARBA00008898"/>
    </source>
</evidence>
<proteinExistence type="inferred from homology"/>